<organism evidence="2 3">
    <name type="scientific">Labrys okinawensis</name>
    <dbReference type="NCBI Taxonomy" id="346911"/>
    <lineage>
        <taxon>Bacteria</taxon>
        <taxon>Pseudomonadati</taxon>
        <taxon>Pseudomonadota</taxon>
        <taxon>Alphaproteobacteria</taxon>
        <taxon>Hyphomicrobiales</taxon>
        <taxon>Xanthobacteraceae</taxon>
        <taxon>Labrys</taxon>
    </lineage>
</organism>
<feature type="transmembrane region" description="Helical" evidence="1">
    <location>
        <begin position="6"/>
        <end position="25"/>
    </location>
</feature>
<name>A0A2S9QGU5_9HYPH</name>
<dbReference type="AlphaFoldDB" id="A0A2S9QGU5"/>
<evidence type="ECO:0000256" key="1">
    <source>
        <dbReference type="SAM" id="Phobius"/>
    </source>
</evidence>
<keyword evidence="1" id="KW-0472">Membrane</keyword>
<accession>A0A2S9QGU5</accession>
<keyword evidence="1" id="KW-0812">Transmembrane</keyword>
<evidence type="ECO:0000313" key="2">
    <source>
        <dbReference type="EMBL" id="PRH88577.1"/>
    </source>
</evidence>
<sequence length="136" mass="14577">MTEIVYLLYLVITIGITVWVARTLSRSGLVFLIQCFGQNETLARSTNHLLIVGFYLVNIGFITLTLSLGDEPTTVTGAMRFLSGKVGLAVLVLGAMHFFNMGAIAQFGRKVNGWLGEAQRPAARAAPPAAEAAPLP</sequence>
<keyword evidence="3" id="KW-1185">Reference proteome</keyword>
<reference evidence="2 3" key="1">
    <citation type="submission" date="2018-02" db="EMBL/GenBank/DDBJ databases">
        <title>Whole genome sequencing of endophytic bacterium.</title>
        <authorList>
            <person name="Eedara R."/>
            <person name="Podile A.R."/>
        </authorList>
    </citation>
    <scope>NUCLEOTIDE SEQUENCE [LARGE SCALE GENOMIC DNA]</scope>
    <source>
        <strain evidence="2 3">RP1T</strain>
    </source>
</reference>
<dbReference type="Proteomes" id="UP000237682">
    <property type="component" value="Unassembled WGS sequence"/>
</dbReference>
<proteinExistence type="predicted"/>
<feature type="transmembrane region" description="Helical" evidence="1">
    <location>
        <begin position="86"/>
        <end position="105"/>
    </location>
</feature>
<feature type="transmembrane region" description="Helical" evidence="1">
    <location>
        <begin position="46"/>
        <end position="66"/>
    </location>
</feature>
<protein>
    <submittedName>
        <fullName evidence="2">Uncharacterized protein</fullName>
    </submittedName>
</protein>
<comment type="caution">
    <text evidence="2">The sequence shown here is derived from an EMBL/GenBank/DDBJ whole genome shotgun (WGS) entry which is preliminary data.</text>
</comment>
<gene>
    <name evidence="2" type="ORF">C5L14_04895</name>
</gene>
<keyword evidence="1" id="KW-1133">Transmembrane helix</keyword>
<dbReference type="EMBL" id="PUEJ01000002">
    <property type="protein sequence ID" value="PRH88577.1"/>
    <property type="molecule type" value="Genomic_DNA"/>
</dbReference>
<evidence type="ECO:0000313" key="3">
    <source>
        <dbReference type="Proteomes" id="UP000237682"/>
    </source>
</evidence>
<dbReference type="RefSeq" id="WP_105860928.1">
    <property type="nucleotide sequence ID" value="NZ_PUEJ01000002.1"/>
</dbReference>
<dbReference type="OrthoDB" id="193443at2"/>